<protein>
    <submittedName>
        <fullName evidence="1">Uncharacterized protein</fullName>
    </submittedName>
</protein>
<comment type="caution">
    <text evidence="1">The sequence shown here is derived from an EMBL/GenBank/DDBJ whole genome shotgun (WGS) entry which is preliminary data.</text>
</comment>
<evidence type="ECO:0000313" key="1">
    <source>
        <dbReference type="EMBL" id="KAJ3812135.1"/>
    </source>
</evidence>
<reference evidence="1" key="1">
    <citation type="submission" date="2022-09" db="EMBL/GenBank/DDBJ databases">
        <title>A Global Phylogenomic Analysis of the Shiitake Genus Lentinula.</title>
        <authorList>
            <consortium name="DOE Joint Genome Institute"/>
            <person name="Sierra-Patev S."/>
            <person name="Min B."/>
            <person name="Naranjo-Ortiz M."/>
            <person name="Looney B."/>
            <person name="Konkel Z."/>
            <person name="Slot J.C."/>
            <person name="Sakamoto Y."/>
            <person name="Steenwyk J.L."/>
            <person name="Rokas A."/>
            <person name="Carro J."/>
            <person name="Camarero S."/>
            <person name="Ferreira P."/>
            <person name="Molpeceres G."/>
            <person name="Ruiz-Duenas F.J."/>
            <person name="Serrano A."/>
            <person name="Henrissat B."/>
            <person name="Drula E."/>
            <person name="Hughes K.W."/>
            <person name="Mata J.L."/>
            <person name="Ishikawa N.K."/>
            <person name="Vargas-Isla R."/>
            <person name="Ushijima S."/>
            <person name="Smith C.A."/>
            <person name="Ahrendt S."/>
            <person name="Andreopoulos W."/>
            <person name="He G."/>
            <person name="Labutti K."/>
            <person name="Lipzen A."/>
            <person name="Ng V."/>
            <person name="Riley R."/>
            <person name="Sandor L."/>
            <person name="Barry K."/>
            <person name="Martinez A.T."/>
            <person name="Xiao Y."/>
            <person name="Gibbons J.G."/>
            <person name="Terashima K."/>
            <person name="Grigoriev I.V."/>
            <person name="Hibbett D.S."/>
        </authorList>
    </citation>
    <scope>NUCLEOTIDE SEQUENCE</scope>
    <source>
        <strain evidence="1">TMI1499</strain>
    </source>
</reference>
<proteinExistence type="predicted"/>
<keyword evidence="2" id="KW-1185">Reference proteome</keyword>
<gene>
    <name evidence="1" type="ORF">F5876DRAFT_75154</name>
</gene>
<evidence type="ECO:0000313" key="2">
    <source>
        <dbReference type="Proteomes" id="UP001163835"/>
    </source>
</evidence>
<name>A0ACC1U574_9AGAR</name>
<accession>A0ACC1U574</accession>
<sequence>MENSDVLSDVEVNKDPQNLDLSEDLDDSSTLFQPLSAVPSFGGANLDWPLPFPFTTWEEALGLNNLLESQQFLEPDWEALEASIAHANCDEVLPQVNVYASYTCYHIAPTPGSQNTAPSQPDPILSLYHQADWYAAMASPVDWNALLSPQAHDTAANGDTAQISCLPGGPSIDDVQAECPSSLDISADIKVVSNASQFSLPTSSEEGNECYDDISSGATETTSLVQLAVPASTTRLARLAPPTNNTEQLLSQFPQAIRSSDSHSQPHRSSRSHKSKPYAISTERSKSPDSEVEVIDTVVVQAKDFEDLCGLWNINPKDLKFLLERDHPCYDRYKNYCAMRDFLVPLGFTKDKTWKALTRMGVYYAKSETHRSESLADILNRCKWKDRTWDDKRQYYSWAEEAPNYIWNDVYPRSDILEGTEYIKDGANLYNHFIRIKFAFDKPGYFNLNLRPRKSGGDYYETRTAELAQESIKRYRKSIDRYIIKVTKP</sequence>
<dbReference type="EMBL" id="MU795033">
    <property type="protein sequence ID" value="KAJ3812135.1"/>
    <property type="molecule type" value="Genomic_DNA"/>
</dbReference>
<organism evidence="1 2">
    <name type="scientific">Lentinula aff. lateritia</name>
    <dbReference type="NCBI Taxonomy" id="2804960"/>
    <lineage>
        <taxon>Eukaryota</taxon>
        <taxon>Fungi</taxon>
        <taxon>Dikarya</taxon>
        <taxon>Basidiomycota</taxon>
        <taxon>Agaricomycotina</taxon>
        <taxon>Agaricomycetes</taxon>
        <taxon>Agaricomycetidae</taxon>
        <taxon>Agaricales</taxon>
        <taxon>Marasmiineae</taxon>
        <taxon>Omphalotaceae</taxon>
        <taxon>Lentinula</taxon>
    </lineage>
</organism>
<dbReference type="Proteomes" id="UP001163835">
    <property type="component" value="Unassembled WGS sequence"/>
</dbReference>